<dbReference type="InterPro" id="IPR018490">
    <property type="entry name" value="cNMP-bd_dom_sf"/>
</dbReference>
<sequence length="187" mass="21640">MLRTNLDLLSYISDLYNSQDRKDDIILRKFEKGQLLLQQGDPLSRLFIVNDGITKCYFREENGKEFVVEFLGKGEILGEVEVISRINCLCSIEVLTQTEAFSIAVPYFRMLLEKDIVFNRLLMESFSNRIVNTSSRASFQQLYTVEYNLSKLLQLQSDQQLDISKEDMAAYLGITIRSLNRTLKSLQ</sequence>
<proteinExistence type="predicted"/>
<dbReference type="RefSeq" id="WP_115171154.1">
    <property type="nucleotide sequence ID" value="NZ_UGYW01000002.1"/>
</dbReference>
<dbReference type="Pfam" id="PF00027">
    <property type="entry name" value="cNMP_binding"/>
    <property type="match status" value="1"/>
</dbReference>
<accession>A0A380CPB7</accession>
<name>A0A380CPB7_SPHSI</name>
<organism evidence="2 3">
    <name type="scientific">Sphingobacterium spiritivorum</name>
    <name type="common">Flavobacterium spiritivorum</name>
    <dbReference type="NCBI Taxonomy" id="258"/>
    <lineage>
        <taxon>Bacteria</taxon>
        <taxon>Pseudomonadati</taxon>
        <taxon>Bacteroidota</taxon>
        <taxon>Sphingobacteriia</taxon>
        <taxon>Sphingobacteriales</taxon>
        <taxon>Sphingobacteriaceae</taxon>
        <taxon>Sphingobacterium</taxon>
    </lineage>
</organism>
<evidence type="ECO:0000313" key="2">
    <source>
        <dbReference type="EMBL" id="SUJ25624.1"/>
    </source>
</evidence>
<dbReference type="Gene3D" id="2.60.120.10">
    <property type="entry name" value="Jelly Rolls"/>
    <property type="match status" value="1"/>
</dbReference>
<dbReference type="Proteomes" id="UP000254893">
    <property type="component" value="Unassembled WGS sequence"/>
</dbReference>
<gene>
    <name evidence="2" type="primary">yeiL</name>
    <name evidence="2" type="ORF">NCTC11388_03748</name>
</gene>
<dbReference type="GO" id="GO:0005829">
    <property type="term" value="C:cytosol"/>
    <property type="evidence" value="ECO:0007669"/>
    <property type="project" value="TreeGrafter"/>
</dbReference>
<evidence type="ECO:0000259" key="1">
    <source>
        <dbReference type="PROSITE" id="PS50042"/>
    </source>
</evidence>
<dbReference type="InterPro" id="IPR014710">
    <property type="entry name" value="RmlC-like_jellyroll"/>
</dbReference>
<dbReference type="CDD" id="cd00038">
    <property type="entry name" value="CAP_ED"/>
    <property type="match status" value="1"/>
</dbReference>
<dbReference type="PANTHER" id="PTHR24567:SF26">
    <property type="entry name" value="REGULATORY PROTEIN YEIL"/>
    <property type="match status" value="1"/>
</dbReference>
<dbReference type="InterPro" id="IPR000595">
    <property type="entry name" value="cNMP-bd_dom"/>
</dbReference>
<dbReference type="PANTHER" id="PTHR24567">
    <property type="entry name" value="CRP FAMILY TRANSCRIPTIONAL REGULATORY PROTEIN"/>
    <property type="match status" value="1"/>
</dbReference>
<dbReference type="EMBL" id="UGYW01000002">
    <property type="protein sequence ID" value="SUJ25624.1"/>
    <property type="molecule type" value="Genomic_DNA"/>
</dbReference>
<dbReference type="PROSITE" id="PS50042">
    <property type="entry name" value="CNMP_BINDING_3"/>
    <property type="match status" value="1"/>
</dbReference>
<reference evidence="2 3" key="1">
    <citation type="submission" date="2018-06" db="EMBL/GenBank/DDBJ databases">
        <authorList>
            <consortium name="Pathogen Informatics"/>
            <person name="Doyle S."/>
        </authorList>
    </citation>
    <scope>NUCLEOTIDE SEQUENCE [LARGE SCALE GENOMIC DNA]</scope>
    <source>
        <strain evidence="2 3">NCTC11388</strain>
    </source>
</reference>
<feature type="domain" description="Cyclic nucleotide-binding" evidence="1">
    <location>
        <begin position="23"/>
        <end position="129"/>
    </location>
</feature>
<evidence type="ECO:0000313" key="3">
    <source>
        <dbReference type="Proteomes" id="UP000254893"/>
    </source>
</evidence>
<dbReference type="SMART" id="SM00100">
    <property type="entry name" value="cNMP"/>
    <property type="match status" value="1"/>
</dbReference>
<dbReference type="InterPro" id="IPR050397">
    <property type="entry name" value="Env_Response_Regulators"/>
</dbReference>
<protein>
    <submittedName>
        <fullName evidence="2">Regulatory protein YeiL</fullName>
    </submittedName>
</protein>
<dbReference type="GO" id="GO:0003700">
    <property type="term" value="F:DNA-binding transcription factor activity"/>
    <property type="evidence" value="ECO:0007669"/>
    <property type="project" value="TreeGrafter"/>
</dbReference>
<dbReference type="AlphaFoldDB" id="A0A380CPB7"/>
<dbReference type="SUPFAM" id="SSF51206">
    <property type="entry name" value="cAMP-binding domain-like"/>
    <property type="match status" value="1"/>
</dbReference>